<feature type="signal peptide" evidence="1">
    <location>
        <begin position="1"/>
        <end position="16"/>
    </location>
</feature>
<keyword evidence="1" id="KW-0732">Signal</keyword>
<evidence type="ECO:0000256" key="1">
    <source>
        <dbReference type="SAM" id="SignalP"/>
    </source>
</evidence>
<dbReference type="EMBL" id="JPKY01000027">
    <property type="protein sequence ID" value="KFH45809.1"/>
    <property type="molecule type" value="Genomic_DNA"/>
</dbReference>
<dbReference type="AlphaFoldDB" id="A0A086T8X7"/>
<keyword evidence="3" id="KW-1185">Reference proteome</keyword>
<dbReference type="HOGENOM" id="CLU_110370_0_0_1"/>
<evidence type="ECO:0000313" key="3">
    <source>
        <dbReference type="Proteomes" id="UP000029964"/>
    </source>
</evidence>
<sequence>MRLDVFLLASLPSALGMQLAYSPPPALMAKVAAQDDCVLPGTYEVRDFAGKSNDTGSTLASFDFKFVDPATKLETSCHFNETSVSGSPSALAPRYPCEHGEVKFIWEADKTKLWMIERVCPGPDGYDDPFNPATYLQKADFEVSGSLLLPVTCAPEGSCGTNSTLHTSKFTSLQPVRDPTI</sequence>
<dbReference type="OrthoDB" id="5239982at2759"/>
<reference evidence="3" key="1">
    <citation type="journal article" date="2014" name="Genome Announc.">
        <title>Genome sequence and annotation of Acremonium chrysogenum, producer of the beta-lactam antibiotic cephalosporin C.</title>
        <authorList>
            <person name="Terfehr D."/>
            <person name="Dahlmann T.A."/>
            <person name="Specht T."/>
            <person name="Zadra I."/>
            <person name="Kuernsteiner H."/>
            <person name="Kueck U."/>
        </authorList>
    </citation>
    <scope>NUCLEOTIDE SEQUENCE [LARGE SCALE GENOMIC DNA]</scope>
    <source>
        <strain evidence="3">ATCC 11550 / CBS 779.69 / DSM 880 / IAM 14645 / JCM 23072 / IMI 49137</strain>
    </source>
</reference>
<gene>
    <name evidence="2" type="ORF">ACRE_034140</name>
</gene>
<organism evidence="2 3">
    <name type="scientific">Hapsidospora chrysogenum (strain ATCC 11550 / CBS 779.69 / DSM 880 / IAM 14645 / JCM 23072 / IMI 49137)</name>
    <name type="common">Acremonium chrysogenum</name>
    <dbReference type="NCBI Taxonomy" id="857340"/>
    <lineage>
        <taxon>Eukaryota</taxon>
        <taxon>Fungi</taxon>
        <taxon>Dikarya</taxon>
        <taxon>Ascomycota</taxon>
        <taxon>Pezizomycotina</taxon>
        <taxon>Sordariomycetes</taxon>
        <taxon>Hypocreomycetidae</taxon>
        <taxon>Hypocreales</taxon>
        <taxon>Bionectriaceae</taxon>
        <taxon>Hapsidospora</taxon>
    </lineage>
</organism>
<accession>A0A086T8X7</accession>
<name>A0A086T8X7_HAPC1</name>
<protein>
    <recommendedName>
        <fullName evidence="4">AA1-like domain-containing protein</fullName>
    </recommendedName>
</protein>
<dbReference type="STRING" id="857340.A0A086T8X7"/>
<proteinExistence type="predicted"/>
<evidence type="ECO:0008006" key="4">
    <source>
        <dbReference type="Google" id="ProtNLM"/>
    </source>
</evidence>
<dbReference type="Proteomes" id="UP000029964">
    <property type="component" value="Unassembled WGS sequence"/>
</dbReference>
<evidence type="ECO:0000313" key="2">
    <source>
        <dbReference type="EMBL" id="KFH45809.1"/>
    </source>
</evidence>
<comment type="caution">
    <text evidence="2">The sequence shown here is derived from an EMBL/GenBank/DDBJ whole genome shotgun (WGS) entry which is preliminary data.</text>
</comment>
<feature type="chain" id="PRO_5001815531" description="AA1-like domain-containing protein" evidence="1">
    <location>
        <begin position="17"/>
        <end position="181"/>
    </location>
</feature>